<evidence type="ECO:0000313" key="18">
    <source>
        <dbReference type="Proteomes" id="UP000050544"/>
    </source>
</evidence>
<evidence type="ECO:0000256" key="1">
    <source>
        <dbReference type="ARBA" id="ARBA00002121"/>
    </source>
</evidence>
<evidence type="ECO:0000256" key="11">
    <source>
        <dbReference type="ARBA" id="ARBA00022840"/>
    </source>
</evidence>
<evidence type="ECO:0000256" key="4">
    <source>
        <dbReference type="ARBA" id="ARBA00022630"/>
    </source>
</evidence>
<keyword evidence="8 15" id="KW-0547">Nucleotide-binding</keyword>
<dbReference type="FunFam" id="2.40.30.30:FF:000003">
    <property type="entry name" value="Riboflavin biosynthesis protein"/>
    <property type="match status" value="1"/>
</dbReference>
<comment type="catalytic activity">
    <reaction evidence="14 15">
        <text>FMN + ATP + H(+) = FAD + diphosphate</text>
        <dbReference type="Rhea" id="RHEA:17237"/>
        <dbReference type="ChEBI" id="CHEBI:15378"/>
        <dbReference type="ChEBI" id="CHEBI:30616"/>
        <dbReference type="ChEBI" id="CHEBI:33019"/>
        <dbReference type="ChEBI" id="CHEBI:57692"/>
        <dbReference type="ChEBI" id="CHEBI:58210"/>
        <dbReference type="EC" id="2.7.7.2"/>
    </reaction>
</comment>
<feature type="domain" description="Riboflavin kinase" evidence="16">
    <location>
        <begin position="180"/>
        <end position="306"/>
    </location>
</feature>
<organism evidence="17 18">
    <name type="scientific">Thermanaerothrix daxensis</name>
    <dbReference type="NCBI Taxonomy" id="869279"/>
    <lineage>
        <taxon>Bacteria</taxon>
        <taxon>Bacillati</taxon>
        <taxon>Chloroflexota</taxon>
        <taxon>Anaerolineae</taxon>
        <taxon>Anaerolineales</taxon>
        <taxon>Anaerolineaceae</taxon>
        <taxon>Thermanaerothrix</taxon>
    </lineage>
</organism>
<sequence length="309" mass="34443">MNHVTSLDALSLQNSWITIGTFDGVHRGHQALTHTLVEGAHQQGHPAVVITFFPHPTVVLGKNPPPGYLTSPDERARYLGELGVDWVVTLTFDLNMASLSAAEFMQWLTAHLGVRYLVIGYDFALGRGREGTPERLQAIGRQLGYEVILTHPIQEGEQPISSSHIRHLILQGEIEAANRWLGRPYSIEGTVVRGDGRGHTLGFPTANLTIWPEKLLPANGVYATWAWVGAKRLAAVTNLGLRPTFDSPLPQRHLEAHLLDFTGDLYHQTLKLDFVARLRPEQRFASIEALKIQIQNDIRKAREILNHVP</sequence>
<evidence type="ECO:0000256" key="12">
    <source>
        <dbReference type="ARBA" id="ARBA00023268"/>
    </source>
</evidence>
<comment type="pathway">
    <text evidence="2 15">Cofactor biosynthesis; FAD biosynthesis; FAD from FMN: step 1/1.</text>
</comment>
<keyword evidence="9 15" id="KW-0418">Kinase</keyword>
<dbReference type="PANTHER" id="PTHR22749:SF6">
    <property type="entry name" value="RIBOFLAVIN KINASE"/>
    <property type="match status" value="1"/>
</dbReference>
<keyword evidence="11 15" id="KW-0067">ATP-binding</keyword>
<keyword evidence="10 15" id="KW-0274">FAD</keyword>
<dbReference type="NCBIfam" id="TIGR00083">
    <property type="entry name" value="ribF"/>
    <property type="match status" value="1"/>
</dbReference>
<gene>
    <name evidence="17" type="ORF">SE15_10665</name>
</gene>
<dbReference type="NCBIfam" id="NF004162">
    <property type="entry name" value="PRK05627.1-5"/>
    <property type="match status" value="1"/>
</dbReference>
<comment type="similarity">
    <text evidence="15">Belongs to the ribF family.</text>
</comment>
<keyword evidence="12" id="KW-0511">Multifunctional enzyme</keyword>
<dbReference type="InterPro" id="IPR023468">
    <property type="entry name" value="Riboflavin_kinase"/>
</dbReference>
<evidence type="ECO:0000256" key="13">
    <source>
        <dbReference type="ARBA" id="ARBA00047880"/>
    </source>
</evidence>
<dbReference type="PATRIC" id="fig|869279.4.peg.1753"/>
<proteinExistence type="inferred from homology"/>
<keyword evidence="6 15" id="KW-0808">Transferase</keyword>
<dbReference type="InterPro" id="IPR015865">
    <property type="entry name" value="Riboflavin_kinase_bac/euk"/>
</dbReference>
<comment type="catalytic activity">
    <reaction evidence="13 15">
        <text>riboflavin + ATP = FMN + ADP + H(+)</text>
        <dbReference type="Rhea" id="RHEA:14357"/>
        <dbReference type="ChEBI" id="CHEBI:15378"/>
        <dbReference type="ChEBI" id="CHEBI:30616"/>
        <dbReference type="ChEBI" id="CHEBI:57986"/>
        <dbReference type="ChEBI" id="CHEBI:58210"/>
        <dbReference type="ChEBI" id="CHEBI:456216"/>
        <dbReference type="EC" id="2.7.1.26"/>
    </reaction>
</comment>
<evidence type="ECO:0000256" key="3">
    <source>
        <dbReference type="ARBA" id="ARBA00005201"/>
    </source>
</evidence>
<evidence type="ECO:0000256" key="2">
    <source>
        <dbReference type="ARBA" id="ARBA00004726"/>
    </source>
</evidence>
<dbReference type="Pfam" id="PF06574">
    <property type="entry name" value="FAD_syn"/>
    <property type="match status" value="1"/>
</dbReference>
<dbReference type="PIRSF" id="PIRSF004491">
    <property type="entry name" value="FAD_Synth"/>
    <property type="match status" value="1"/>
</dbReference>
<dbReference type="UniPathway" id="UPA00277">
    <property type="reaction ID" value="UER00407"/>
</dbReference>
<dbReference type="GO" id="GO:0008531">
    <property type="term" value="F:riboflavin kinase activity"/>
    <property type="evidence" value="ECO:0007669"/>
    <property type="project" value="UniProtKB-UniRule"/>
</dbReference>
<name>A0A0P6XQ26_9CHLR</name>
<comment type="caution">
    <text evidence="17">The sequence shown here is derived from an EMBL/GenBank/DDBJ whole genome shotgun (WGS) entry which is preliminary data.</text>
</comment>
<dbReference type="InterPro" id="IPR002606">
    <property type="entry name" value="Riboflavin_kinase_bac"/>
</dbReference>
<dbReference type="EMBL" id="LGKO01000005">
    <property type="protein sequence ID" value="KPL82576.1"/>
    <property type="molecule type" value="Genomic_DNA"/>
</dbReference>
<keyword evidence="18" id="KW-1185">Reference proteome</keyword>
<accession>A0A0P6XQ26</accession>
<dbReference type="AlphaFoldDB" id="A0A0P6XQ26"/>
<evidence type="ECO:0000256" key="6">
    <source>
        <dbReference type="ARBA" id="ARBA00022679"/>
    </source>
</evidence>
<dbReference type="GO" id="GO:0006747">
    <property type="term" value="P:FAD biosynthetic process"/>
    <property type="evidence" value="ECO:0007669"/>
    <property type="project" value="UniProtKB-UniRule"/>
</dbReference>
<protein>
    <recommendedName>
        <fullName evidence="15">Riboflavin biosynthesis protein</fullName>
    </recommendedName>
    <domain>
        <recommendedName>
            <fullName evidence="15">Riboflavin kinase</fullName>
            <ecNumber evidence="15">2.7.1.26</ecNumber>
        </recommendedName>
        <alternativeName>
            <fullName evidence="15">Flavokinase</fullName>
        </alternativeName>
    </domain>
    <domain>
        <recommendedName>
            <fullName evidence="15">FMN adenylyltransferase</fullName>
            <ecNumber evidence="15">2.7.7.2</ecNumber>
        </recommendedName>
        <alternativeName>
            <fullName evidence="15">FAD pyrophosphorylase</fullName>
        </alternativeName>
        <alternativeName>
            <fullName evidence="15">FAD synthase</fullName>
        </alternativeName>
    </domain>
</protein>
<evidence type="ECO:0000256" key="14">
    <source>
        <dbReference type="ARBA" id="ARBA00049494"/>
    </source>
</evidence>
<dbReference type="SUPFAM" id="SSF82114">
    <property type="entry name" value="Riboflavin kinase-like"/>
    <property type="match status" value="1"/>
</dbReference>
<dbReference type="FunFam" id="3.40.50.620:FF:000021">
    <property type="entry name" value="Riboflavin biosynthesis protein"/>
    <property type="match status" value="1"/>
</dbReference>
<reference evidence="17 18" key="1">
    <citation type="submission" date="2015-07" db="EMBL/GenBank/DDBJ databases">
        <title>Whole genome sequence of Thermanaerothrix daxensis DSM 23592.</title>
        <authorList>
            <person name="Hemp J."/>
            <person name="Ward L.M."/>
            <person name="Pace L.A."/>
            <person name="Fischer W.W."/>
        </authorList>
    </citation>
    <scope>NUCLEOTIDE SEQUENCE [LARGE SCALE GENOMIC DNA]</scope>
    <source>
        <strain evidence="17 18">GNS-1</strain>
    </source>
</reference>
<dbReference type="Proteomes" id="UP000050544">
    <property type="component" value="Unassembled WGS sequence"/>
</dbReference>
<dbReference type="SUPFAM" id="SSF52374">
    <property type="entry name" value="Nucleotidylyl transferase"/>
    <property type="match status" value="1"/>
</dbReference>
<comment type="function">
    <text evidence="1">Catalyzes the phosphorylation of riboflavin to FMN followed by the adenylation of FMN to FAD.</text>
</comment>
<dbReference type="EC" id="2.7.7.2" evidence="15"/>
<evidence type="ECO:0000256" key="7">
    <source>
        <dbReference type="ARBA" id="ARBA00022695"/>
    </source>
</evidence>
<keyword evidence="5 15" id="KW-0288">FMN</keyword>
<evidence type="ECO:0000313" key="17">
    <source>
        <dbReference type="EMBL" id="KPL82576.1"/>
    </source>
</evidence>
<dbReference type="GO" id="GO:0005524">
    <property type="term" value="F:ATP binding"/>
    <property type="evidence" value="ECO:0007669"/>
    <property type="project" value="UniProtKB-UniRule"/>
</dbReference>
<dbReference type="EC" id="2.7.1.26" evidence="15"/>
<dbReference type="GO" id="GO:0009398">
    <property type="term" value="P:FMN biosynthetic process"/>
    <property type="evidence" value="ECO:0007669"/>
    <property type="project" value="UniProtKB-UniRule"/>
</dbReference>
<dbReference type="GO" id="GO:0003919">
    <property type="term" value="F:FMN adenylyltransferase activity"/>
    <property type="evidence" value="ECO:0007669"/>
    <property type="project" value="UniProtKB-UniRule"/>
</dbReference>
<comment type="pathway">
    <text evidence="3 15">Cofactor biosynthesis; FMN biosynthesis; FMN from riboflavin (ATP route): step 1/1.</text>
</comment>
<evidence type="ECO:0000256" key="9">
    <source>
        <dbReference type="ARBA" id="ARBA00022777"/>
    </source>
</evidence>
<dbReference type="NCBIfam" id="NF004160">
    <property type="entry name" value="PRK05627.1-3"/>
    <property type="match status" value="1"/>
</dbReference>
<dbReference type="PANTHER" id="PTHR22749">
    <property type="entry name" value="RIBOFLAVIN KINASE/FMN ADENYLYLTRANSFERASE"/>
    <property type="match status" value="1"/>
</dbReference>
<keyword evidence="4 15" id="KW-0285">Flavoprotein</keyword>
<dbReference type="STRING" id="869279.SE15_10665"/>
<evidence type="ECO:0000259" key="16">
    <source>
        <dbReference type="SMART" id="SM00904"/>
    </source>
</evidence>
<dbReference type="Pfam" id="PF01687">
    <property type="entry name" value="Flavokinase"/>
    <property type="match status" value="1"/>
</dbReference>
<dbReference type="InterPro" id="IPR023465">
    <property type="entry name" value="Riboflavin_kinase_dom_sf"/>
</dbReference>
<dbReference type="CDD" id="cd02064">
    <property type="entry name" value="FAD_synthetase_N"/>
    <property type="match status" value="1"/>
</dbReference>
<dbReference type="Gene3D" id="2.40.30.30">
    <property type="entry name" value="Riboflavin kinase-like"/>
    <property type="match status" value="1"/>
</dbReference>
<evidence type="ECO:0000256" key="8">
    <source>
        <dbReference type="ARBA" id="ARBA00022741"/>
    </source>
</evidence>
<evidence type="ECO:0000256" key="5">
    <source>
        <dbReference type="ARBA" id="ARBA00022643"/>
    </source>
</evidence>
<dbReference type="InterPro" id="IPR015864">
    <property type="entry name" value="FAD_synthase"/>
</dbReference>
<evidence type="ECO:0000256" key="15">
    <source>
        <dbReference type="PIRNR" id="PIRNR004491"/>
    </source>
</evidence>
<keyword evidence="7 15" id="KW-0548">Nucleotidyltransferase</keyword>
<dbReference type="OrthoDB" id="9803667at2"/>
<dbReference type="RefSeq" id="WP_054522088.1">
    <property type="nucleotide sequence ID" value="NZ_LGKO01000005.1"/>
</dbReference>
<dbReference type="GO" id="GO:0009231">
    <property type="term" value="P:riboflavin biosynthetic process"/>
    <property type="evidence" value="ECO:0007669"/>
    <property type="project" value="InterPro"/>
</dbReference>
<dbReference type="InterPro" id="IPR014729">
    <property type="entry name" value="Rossmann-like_a/b/a_fold"/>
</dbReference>
<dbReference type="Gene3D" id="3.40.50.620">
    <property type="entry name" value="HUPs"/>
    <property type="match status" value="1"/>
</dbReference>
<evidence type="ECO:0000256" key="10">
    <source>
        <dbReference type="ARBA" id="ARBA00022827"/>
    </source>
</evidence>
<dbReference type="SMART" id="SM00904">
    <property type="entry name" value="Flavokinase"/>
    <property type="match status" value="1"/>
</dbReference>
<dbReference type="UniPathway" id="UPA00276">
    <property type="reaction ID" value="UER00406"/>
</dbReference>